<feature type="domain" description="Non-reducing end beta-L-arabinofuranosidase-like GH127 catalytic" evidence="2">
    <location>
        <begin position="335"/>
        <end position="434"/>
    </location>
</feature>
<dbReference type="SUPFAM" id="SSF48208">
    <property type="entry name" value="Six-hairpin glycosidases"/>
    <property type="match status" value="1"/>
</dbReference>
<dbReference type="PANTHER" id="PTHR31151">
    <property type="entry name" value="PROLINE-TRNA LIGASE (DUF1680)"/>
    <property type="match status" value="1"/>
</dbReference>
<evidence type="ECO:0000259" key="2">
    <source>
        <dbReference type="Pfam" id="PF07944"/>
    </source>
</evidence>
<keyword evidence="4" id="KW-0378">Hydrolase</keyword>
<sequence length="680" mass="77190" precursor="true">MTDLRRALAAVLLLVLPTGDAHAEPRRHSHYLTNRAPLAAKPYTELPLGAIKPQGWLHDQLERLAAGMTGRLDELYPEVVGPRNGWLGGDGDGWERGPYWIDGLLPLAHLLDDRQLLAKAERWVEWTLENQAPDGYLGPVPFDSPPAAEPGLQRDKRRDWWPKMVMLKVLQQHYMATGDERVVEALTRYFRYQLQRLPKTPLGHWTFWGNRRGADNLLVVYWLYNVTGEPFLLELGDLVHGQTHPYTHIFLHRDDIALHGPFDERQWTAKDSAAYPFHCVNLAQGLKAPIVRSQADTSPEHLRAVCKALDDLEKLHGQPHGLFGGDEALHGREPTRGSELCTAVEMMYSLEKMLEITGETEFADRLELVAFNALASQVSDDCLTRQYFQLANQVTVTHGIRNFYNNESDRMVFGLLSGYPCCTCNLHQAWPKFTQHLWMASADDGLAAMVYAPSRVKARVGSKGCEVTITEKTDYPFREVIEFRIEADQEVRFPFHLRIPHWCAEPEISVNGEPQAPGEPGDIAVLDRLWRSGDTVTVRLPMELKMHRWHEDSASLQRGPLVYGLRIDEQWKQHAEYLEVHPASPWNYALLEPSLESLPDHYQVVERTGALPDNPWTLSSAPLEIKTTGVRLPHWKLYNGDTGPIPWSPQQRPAKSEPEPITLVPYGCTTLRISAFPTVF</sequence>
<dbReference type="RefSeq" id="WP_146446813.1">
    <property type="nucleotide sequence ID" value="NZ_SJPH01000006.1"/>
</dbReference>
<dbReference type="Proteomes" id="UP000318995">
    <property type="component" value="Unassembled WGS sequence"/>
</dbReference>
<evidence type="ECO:0000259" key="3">
    <source>
        <dbReference type="Pfam" id="PF20736"/>
    </source>
</evidence>
<dbReference type="EMBL" id="SJPH01000006">
    <property type="protein sequence ID" value="TWT42648.1"/>
    <property type="molecule type" value="Genomic_DNA"/>
</dbReference>
<feature type="domain" description="Non-reducing end beta-L-arabinofuranosidase-like GH127 middle" evidence="3">
    <location>
        <begin position="447"/>
        <end position="542"/>
    </location>
</feature>
<dbReference type="InterPro" id="IPR012878">
    <property type="entry name" value="Beta-AFase-like_GH127_cat"/>
</dbReference>
<gene>
    <name evidence="4" type="primary">hypBA1_1</name>
    <name evidence="4" type="ORF">Pla111_26200</name>
</gene>
<feature type="chain" id="PRO_5022897925" evidence="1">
    <location>
        <begin position="24"/>
        <end position="680"/>
    </location>
</feature>
<evidence type="ECO:0000313" key="5">
    <source>
        <dbReference type="Proteomes" id="UP000318995"/>
    </source>
</evidence>
<keyword evidence="4" id="KW-0326">Glycosidase</keyword>
<comment type="caution">
    <text evidence="4">The sequence shown here is derived from an EMBL/GenBank/DDBJ whole genome shotgun (WGS) entry which is preliminary data.</text>
</comment>
<dbReference type="GO" id="GO:0102478">
    <property type="term" value="F:beta-L-arabinofuranosidase activity"/>
    <property type="evidence" value="ECO:0007669"/>
    <property type="project" value="UniProtKB-EC"/>
</dbReference>
<evidence type="ECO:0000256" key="1">
    <source>
        <dbReference type="SAM" id="SignalP"/>
    </source>
</evidence>
<dbReference type="Pfam" id="PF07944">
    <property type="entry name" value="Beta-AFase-like_GH127_cat"/>
    <property type="match status" value="2"/>
</dbReference>
<dbReference type="EC" id="3.2.1.185" evidence="4"/>
<feature type="signal peptide" evidence="1">
    <location>
        <begin position="1"/>
        <end position="23"/>
    </location>
</feature>
<proteinExistence type="predicted"/>
<dbReference type="GO" id="GO:0005975">
    <property type="term" value="P:carbohydrate metabolic process"/>
    <property type="evidence" value="ECO:0007669"/>
    <property type="project" value="InterPro"/>
</dbReference>
<evidence type="ECO:0000313" key="4">
    <source>
        <dbReference type="EMBL" id="TWT42648.1"/>
    </source>
</evidence>
<dbReference type="PANTHER" id="PTHR31151:SF0">
    <property type="entry name" value="PROLINE-TRNA LIGASE (DUF1680)"/>
    <property type="match status" value="1"/>
</dbReference>
<dbReference type="Gene3D" id="1.50.10.10">
    <property type="match status" value="1"/>
</dbReference>
<name>A0A5C5VVN2_9BACT</name>
<dbReference type="InterPro" id="IPR008928">
    <property type="entry name" value="6-hairpin_glycosidase_sf"/>
</dbReference>
<protein>
    <submittedName>
        <fullName evidence="4">Non-reducing end beta-L-arabinofuranosidase</fullName>
        <ecNumber evidence="4">3.2.1.185</ecNumber>
    </submittedName>
</protein>
<keyword evidence="1" id="KW-0732">Signal</keyword>
<dbReference type="InterPro" id="IPR012341">
    <property type="entry name" value="6hp_glycosidase-like_sf"/>
</dbReference>
<dbReference type="Pfam" id="PF20736">
    <property type="entry name" value="Glyco_hydro127M"/>
    <property type="match status" value="1"/>
</dbReference>
<dbReference type="OrthoDB" id="9757939at2"/>
<keyword evidence="5" id="KW-1185">Reference proteome</keyword>
<feature type="domain" description="Non-reducing end beta-L-arabinofuranosidase-like GH127 catalytic" evidence="2">
    <location>
        <begin position="99"/>
        <end position="239"/>
    </location>
</feature>
<reference evidence="4 5" key="1">
    <citation type="submission" date="2019-02" db="EMBL/GenBank/DDBJ databases">
        <title>Deep-cultivation of Planctomycetes and their phenomic and genomic characterization uncovers novel biology.</title>
        <authorList>
            <person name="Wiegand S."/>
            <person name="Jogler M."/>
            <person name="Boedeker C."/>
            <person name="Pinto D."/>
            <person name="Vollmers J."/>
            <person name="Rivas-Marin E."/>
            <person name="Kohn T."/>
            <person name="Peeters S.H."/>
            <person name="Heuer A."/>
            <person name="Rast P."/>
            <person name="Oberbeckmann S."/>
            <person name="Bunk B."/>
            <person name="Jeske O."/>
            <person name="Meyerdierks A."/>
            <person name="Storesund J.E."/>
            <person name="Kallscheuer N."/>
            <person name="Luecker S."/>
            <person name="Lage O.M."/>
            <person name="Pohl T."/>
            <person name="Merkel B.J."/>
            <person name="Hornburger P."/>
            <person name="Mueller R.-W."/>
            <person name="Bruemmer F."/>
            <person name="Labrenz M."/>
            <person name="Spormann A.M."/>
            <person name="Op Den Camp H."/>
            <person name="Overmann J."/>
            <person name="Amann R."/>
            <person name="Jetten M.S.M."/>
            <person name="Mascher T."/>
            <person name="Medema M.H."/>
            <person name="Devos D.P."/>
            <person name="Kaster A.-K."/>
            <person name="Ovreas L."/>
            <person name="Rohde M."/>
            <person name="Galperin M.Y."/>
            <person name="Jogler C."/>
        </authorList>
    </citation>
    <scope>NUCLEOTIDE SEQUENCE [LARGE SCALE GENOMIC DNA]</scope>
    <source>
        <strain evidence="4 5">Pla111</strain>
    </source>
</reference>
<organism evidence="4 5">
    <name type="scientific">Botrimarina hoheduenensis</name>
    <dbReference type="NCBI Taxonomy" id="2528000"/>
    <lineage>
        <taxon>Bacteria</taxon>
        <taxon>Pseudomonadati</taxon>
        <taxon>Planctomycetota</taxon>
        <taxon>Planctomycetia</taxon>
        <taxon>Pirellulales</taxon>
        <taxon>Lacipirellulaceae</taxon>
        <taxon>Botrimarina</taxon>
    </lineage>
</organism>
<dbReference type="AlphaFoldDB" id="A0A5C5VVN2"/>
<accession>A0A5C5VVN2</accession>
<dbReference type="InterPro" id="IPR049046">
    <property type="entry name" value="Beta-AFase-like_GH127_middle"/>
</dbReference>